<feature type="region of interest" description="Disordered" evidence="1">
    <location>
        <begin position="105"/>
        <end position="132"/>
    </location>
</feature>
<evidence type="ECO:0000256" key="1">
    <source>
        <dbReference type="SAM" id="MobiDB-lite"/>
    </source>
</evidence>
<organism evidence="3 4">
    <name type="scientific">Platysternon megacephalum</name>
    <name type="common">big-headed turtle</name>
    <dbReference type="NCBI Taxonomy" id="55544"/>
    <lineage>
        <taxon>Eukaryota</taxon>
        <taxon>Metazoa</taxon>
        <taxon>Chordata</taxon>
        <taxon>Craniata</taxon>
        <taxon>Vertebrata</taxon>
        <taxon>Euteleostomi</taxon>
        <taxon>Archelosauria</taxon>
        <taxon>Testudinata</taxon>
        <taxon>Testudines</taxon>
        <taxon>Cryptodira</taxon>
        <taxon>Durocryptodira</taxon>
        <taxon>Testudinoidea</taxon>
        <taxon>Platysternidae</taxon>
        <taxon>Platysternon</taxon>
    </lineage>
</organism>
<proteinExistence type="predicted"/>
<evidence type="ECO:0000313" key="4">
    <source>
        <dbReference type="Proteomes" id="UP000297703"/>
    </source>
</evidence>
<feature type="compositionally biased region" description="Polar residues" evidence="1">
    <location>
        <begin position="123"/>
        <end position="132"/>
    </location>
</feature>
<dbReference type="EMBL" id="QXTE01004704">
    <property type="protein sequence ID" value="TFJ95563.1"/>
    <property type="molecule type" value="Genomic_DNA"/>
</dbReference>
<name>A0A4D9DUK2_9SAUR</name>
<comment type="caution">
    <text evidence="3">The sequence shown here is derived from an EMBL/GenBank/DDBJ whole genome shotgun (WGS) entry which is preliminary data.</text>
</comment>
<evidence type="ECO:0000313" key="2">
    <source>
        <dbReference type="EMBL" id="TFJ95563.1"/>
    </source>
</evidence>
<gene>
    <name evidence="3" type="ORF">DR999_PMT19502</name>
    <name evidence="2" type="ORF">DR999_PMT22839</name>
</gene>
<dbReference type="GO" id="GO:0016740">
    <property type="term" value="F:transferase activity"/>
    <property type="evidence" value="ECO:0007669"/>
    <property type="project" value="UniProtKB-KW"/>
</dbReference>
<protein>
    <submittedName>
        <fullName evidence="2">Acetyl-CoA acetyltransferase</fullName>
    </submittedName>
    <submittedName>
        <fullName evidence="3">Prostasin-like</fullName>
    </submittedName>
</protein>
<reference evidence="3 4" key="2">
    <citation type="submission" date="2019-04" db="EMBL/GenBank/DDBJ databases">
        <title>The genome sequence of big-headed turtle.</title>
        <authorList>
            <person name="Gong S."/>
        </authorList>
    </citation>
    <scope>NUCLEOTIDE SEQUENCE [LARGE SCALE GENOMIC DNA]</scope>
    <source>
        <strain evidence="3">DO16091913</strain>
        <tissue evidence="3">Muscle</tissue>
    </source>
</reference>
<keyword evidence="4" id="KW-1185">Reference proteome</keyword>
<sequence length="132" mass="15030">MLQIPGEKNKGSCHCHMYLMIFLYHKICLGKMSHLSFHTHPSPCLAIEFVKHFLCLIHVERYIPLAAKSEAQRQIACGCPFNVARLSGTWMCCVVRRMHMVKRRQNSLNSQEPAEGSAMIPNARTTYTGQPN</sequence>
<accession>A0A4D9DUK2</accession>
<evidence type="ECO:0000313" key="3">
    <source>
        <dbReference type="EMBL" id="TFJ98562.1"/>
    </source>
</evidence>
<dbReference type="Proteomes" id="UP000297703">
    <property type="component" value="Unassembled WGS sequence"/>
</dbReference>
<reference evidence="3 4" key="1">
    <citation type="submission" date="2019-04" db="EMBL/GenBank/DDBJ databases">
        <title>Draft genome of the big-headed turtle Platysternon megacephalum.</title>
        <authorList>
            <person name="Gong S."/>
        </authorList>
    </citation>
    <scope>NUCLEOTIDE SEQUENCE [LARGE SCALE GENOMIC DNA]</scope>
    <source>
        <strain evidence="3">DO16091913</strain>
        <tissue evidence="3">Muscle</tissue>
    </source>
</reference>
<keyword evidence="2" id="KW-0808">Transferase</keyword>
<dbReference type="EMBL" id="QXTE01000386">
    <property type="protein sequence ID" value="TFJ98562.1"/>
    <property type="molecule type" value="Genomic_DNA"/>
</dbReference>
<dbReference type="AlphaFoldDB" id="A0A4D9DUK2"/>